<dbReference type="Proteomes" id="UP000000657">
    <property type="component" value="Chromosome"/>
</dbReference>
<dbReference type="RefSeq" id="WP_011604734.1">
    <property type="nucleotide sequence ID" value="NC_008278.1"/>
</dbReference>
<dbReference type="EMBL" id="CT573213">
    <property type="protein sequence ID" value="CAJ62237.1"/>
    <property type="molecule type" value="Genomic_DNA"/>
</dbReference>
<gene>
    <name evidence="2" type="ordered locus">FRAAL3594</name>
</gene>
<organism evidence="2 3">
    <name type="scientific">Frankia alni (strain DSM 45986 / CECT 9034 / ACN14a)</name>
    <dbReference type="NCBI Taxonomy" id="326424"/>
    <lineage>
        <taxon>Bacteria</taxon>
        <taxon>Bacillati</taxon>
        <taxon>Actinomycetota</taxon>
        <taxon>Actinomycetes</taxon>
        <taxon>Frankiales</taxon>
        <taxon>Frankiaceae</taxon>
        <taxon>Frankia</taxon>
    </lineage>
</organism>
<accession>Q0RJS4</accession>
<reference evidence="2 3" key="1">
    <citation type="journal article" date="2007" name="Genome Res.">
        <title>Genome characteristics of facultatively symbiotic Frankia sp. strains reflect host range and host plant biogeography.</title>
        <authorList>
            <person name="Normand P."/>
            <person name="Lapierre P."/>
            <person name="Tisa L.S."/>
            <person name="Gogarten J.P."/>
            <person name="Alloisio N."/>
            <person name="Bagnarol E."/>
            <person name="Bassi C.A."/>
            <person name="Berry A.M."/>
            <person name="Bickhart D.M."/>
            <person name="Choisne N."/>
            <person name="Couloux A."/>
            <person name="Cournoyer B."/>
            <person name="Cruveiller S."/>
            <person name="Daubin V."/>
            <person name="Demange N."/>
            <person name="Francino M.P."/>
            <person name="Goltsman E."/>
            <person name="Huang Y."/>
            <person name="Kopp O.R."/>
            <person name="Labarre L."/>
            <person name="Lapidus A."/>
            <person name="Lavire C."/>
            <person name="Marechal J."/>
            <person name="Martinez M."/>
            <person name="Mastronunzio J.E."/>
            <person name="Mullin B.C."/>
            <person name="Niemann J."/>
            <person name="Pujic P."/>
            <person name="Rawnsley T."/>
            <person name="Rouy Z."/>
            <person name="Schenowitz C."/>
            <person name="Sellstedt A."/>
            <person name="Tavares F."/>
            <person name="Tomkins J.P."/>
            <person name="Vallenet D."/>
            <person name="Valverde C."/>
            <person name="Wall L.G."/>
            <person name="Wang Y."/>
            <person name="Medigue C."/>
            <person name="Benson D.R."/>
        </authorList>
    </citation>
    <scope>NUCLEOTIDE SEQUENCE [LARGE SCALE GENOMIC DNA]</scope>
    <source>
        <strain evidence="3">DSM 45986 / CECT 9034 / ACN14a</strain>
    </source>
</reference>
<feature type="compositionally biased region" description="Basic and acidic residues" evidence="1">
    <location>
        <begin position="65"/>
        <end position="82"/>
    </location>
</feature>
<dbReference type="OrthoDB" id="4480068at2"/>
<name>Q0RJS4_FRAAA</name>
<evidence type="ECO:0000313" key="2">
    <source>
        <dbReference type="EMBL" id="CAJ62237.1"/>
    </source>
</evidence>
<sequence length="82" mass="8974">MSTDSRRPSDTASRVSAGWRDQARHGGVRGPLDDDVLAARTERERVDAGVEDRPEPAAAVTDTPPRADADQDGGRHRDEPRR</sequence>
<feature type="compositionally biased region" description="Basic and acidic residues" evidence="1">
    <location>
        <begin position="40"/>
        <end position="55"/>
    </location>
</feature>
<keyword evidence="3" id="KW-1185">Reference proteome</keyword>
<evidence type="ECO:0000256" key="1">
    <source>
        <dbReference type="SAM" id="MobiDB-lite"/>
    </source>
</evidence>
<dbReference type="AlphaFoldDB" id="Q0RJS4"/>
<dbReference type="HOGENOM" id="CLU_2632885_0_0_11"/>
<evidence type="ECO:0000313" key="3">
    <source>
        <dbReference type="Proteomes" id="UP000000657"/>
    </source>
</evidence>
<dbReference type="KEGG" id="fal:FRAAL3594"/>
<proteinExistence type="predicted"/>
<protein>
    <submittedName>
        <fullName evidence="2">Uncharacterized protein</fullName>
    </submittedName>
</protein>
<feature type="region of interest" description="Disordered" evidence="1">
    <location>
        <begin position="1"/>
        <end position="82"/>
    </location>
</feature>